<dbReference type="Pfam" id="PF10170">
    <property type="entry name" value="C6_DPF"/>
    <property type="match status" value="1"/>
</dbReference>
<evidence type="ECO:0000259" key="3">
    <source>
        <dbReference type="Pfam" id="PF10170"/>
    </source>
</evidence>
<dbReference type="PANTHER" id="PTHR31849:SF1">
    <property type="entry name" value="CYSTEINE-RICH DPF MOTIF DOMAIN-CONTAINING PROTEIN 1"/>
    <property type="match status" value="1"/>
</dbReference>
<feature type="domain" description="Cysteine-rich DPF motif" evidence="3">
    <location>
        <begin position="75"/>
        <end position="174"/>
    </location>
</feature>
<comment type="similarity">
    <text evidence="1">Belongs to the CDPF1 family.</text>
</comment>
<dbReference type="VEuPathDB" id="VectorBase:GMOY004906"/>
<keyword evidence="5" id="KW-1185">Reference proteome</keyword>
<dbReference type="InterPro" id="IPR018785">
    <property type="entry name" value="CDPF1_dom"/>
</dbReference>
<dbReference type="PhylomeDB" id="A0A1B0FM12"/>
<dbReference type="AlphaFoldDB" id="A0A1B0FM12"/>
<dbReference type="InterPro" id="IPR042426">
    <property type="entry name" value="CDPF1"/>
</dbReference>
<dbReference type="EMBL" id="CCAG010005444">
    <property type="status" value="NOT_ANNOTATED_CDS"/>
    <property type="molecule type" value="Genomic_DNA"/>
</dbReference>
<evidence type="ECO:0000313" key="5">
    <source>
        <dbReference type="Proteomes" id="UP000092444"/>
    </source>
</evidence>
<dbReference type="STRING" id="37546.A0A1B0FM12"/>
<dbReference type="PANTHER" id="PTHR31849">
    <property type="entry name" value="CYSTEINE-RICH PDF MOTIF DOMAIN-CONTAINING PROTEIN 1"/>
    <property type="match status" value="1"/>
</dbReference>
<accession>A0A1B0FM12</accession>
<reference evidence="4" key="1">
    <citation type="submission" date="2020-05" db="UniProtKB">
        <authorList>
            <consortium name="EnsemblMetazoa"/>
        </authorList>
    </citation>
    <scope>IDENTIFICATION</scope>
    <source>
        <strain evidence="4">Yale</strain>
    </source>
</reference>
<dbReference type="EnsemblMetazoa" id="GMOY004906-RA">
    <property type="protein sequence ID" value="GMOY004906-PA"/>
    <property type="gene ID" value="GMOY004906"/>
</dbReference>
<dbReference type="Proteomes" id="UP000092444">
    <property type="component" value="Unassembled WGS sequence"/>
</dbReference>
<dbReference type="PRINTS" id="PR01995">
    <property type="entry name" value="UPF0595"/>
</dbReference>
<evidence type="ECO:0000313" key="4">
    <source>
        <dbReference type="EnsemblMetazoa" id="GMOY004906-PA"/>
    </source>
</evidence>
<name>A0A1B0FM12_GLOMM</name>
<protein>
    <recommendedName>
        <fullName evidence="2">Cysteine-rich DPF motif domain-containing protein 1</fullName>
    </recommendedName>
</protein>
<evidence type="ECO:0000256" key="1">
    <source>
        <dbReference type="ARBA" id="ARBA00007917"/>
    </source>
</evidence>
<proteinExistence type="inferred from homology"/>
<organism evidence="4 5">
    <name type="scientific">Glossina morsitans morsitans</name>
    <name type="common">Savannah tsetse fly</name>
    <dbReference type="NCBI Taxonomy" id="37546"/>
    <lineage>
        <taxon>Eukaryota</taxon>
        <taxon>Metazoa</taxon>
        <taxon>Ecdysozoa</taxon>
        <taxon>Arthropoda</taxon>
        <taxon>Hexapoda</taxon>
        <taxon>Insecta</taxon>
        <taxon>Pterygota</taxon>
        <taxon>Neoptera</taxon>
        <taxon>Endopterygota</taxon>
        <taxon>Diptera</taxon>
        <taxon>Brachycera</taxon>
        <taxon>Muscomorpha</taxon>
        <taxon>Hippoboscoidea</taxon>
        <taxon>Glossinidae</taxon>
        <taxon>Glossina</taxon>
    </lineage>
</organism>
<evidence type="ECO:0000256" key="2">
    <source>
        <dbReference type="ARBA" id="ARBA00014801"/>
    </source>
</evidence>
<sequence length="177" mass="20495">MPEDSSPESEPSCSNRMKGSDVCKDLLIENRSVEPLELLVENENDEIERLQLPNEVVSETKKPAEEDERVAKIDFRCYICGMREMVHYFGKTPAFVKGLQFRESTYVLRDPFQPPPPYRKPKAEYFVAIGSHCCGCHKTVCKDNECSFFYVNTYCLPCARQQMSNFPLEIQQKLHKQ</sequence>